<dbReference type="RefSeq" id="WP_156625123.1">
    <property type="nucleotide sequence ID" value="NZ_CACRTO010000007.1"/>
</dbReference>
<sequence length="141" mass="16406">MDYDDFLENLEEYIRNSELSIGETEILGATLNSLGYLIIAYGAKIDIDELLNDDTNRDTAFRVFLFGQGLIALGYSILWVVSLNRLKTKILENDYLERQNSLHTYRKVEISYLLSSFANLLRFEAFYELLILKDEELSEEE</sequence>
<name>A0A6N2ZQH3_9CLOT</name>
<evidence type="ECO:0000313" key="2">
    <source>
        <dbReference type="EMBL" id="VYT80933.1"/>
    </source>
</evidence>
<keyword evidence="1" id="KW-0472">Membrane</keyword>
<gene>
    <name evidence="2" type="ORF">CTLFYP3_00731</name>
</gene>
<dbReference type="AlphaFoldDB" id="A0A6N2ZQH3"/>
<accession>A0A6N2ZQH3</accession>
<reference evidence="2" key="1">
    <citation type="submission" date="2019-11" db="EMBL/GenBank/DDBJ databases">
        <authorList>
            <person name="Feng L."/>
        </authorList>
    </citation>
    <scope>NUCLEOTIDE SEQUENCE</scope>
    <source>
        <strain evidence="2">CTertiumLFYP3</strain>
    </source>
</reference>
<dbReference type="EMBL" id="CACRTO010000007">
    <property type="protein sequence ID" value="VYT80933.1"/>
    <property type="molecule type" value="Genomic_DNA"/>
</dbReference>
<protein>
    <submittedName>
        <fullName evidence="2">Uncharacterized protein</fullName>
    </submittedName>
</protein>
<evidence type="ECO:0000256" key="1">
    <source>
        <dbReference type="SAM" id="Phobius"/>
    </source>
</evidence>
<organism evidence="2">
    <name type="scientific">Clostridium tertium</name>
    <dbReference type="NCBI Taxonomy" id="1559"/>
    <lineage>
        <taxon>Bacteria</taxon>
        <taxon>Bacillati</taxon>
        <taxon>Bacillota</taxon>
        <taxon>Clostridia</taxon>
        <taxon>Eubacteriales</taxon>
        <taxon>Clostridiaceae</taxon>
        <taxon>Clostridium</taxon>
    </lineage>
</organism>
<keyword evidence="1" id="KW-0812">Transmembrane</keyword>
<feature type="transmembrane region" description="Helical" evidence="1">
    <location>
        <begin position="60"/>
        <end position="81"/>
    </location>
</feature>
<proteinExistence type="predicted"/>
<keyword evidence="1" id="KW-1133">Transmembrane helix</keyword>